<proteinExistence type="inferred from homology"/>
<dbReference type="InterPro" id="IPR001162">
    <property type="entry name" value="UvrC_RNase_H_dom"/>
</dbReference>
<dbReference type="Pfam" id="PF01541">
    <property type="entry name" value="GIY-YIG"/>
    <property type="match status" value="1"/>
</dbReference>
<dbReference type="GO" id="GO:0003677">
    <property type="term" value="F:DNA binding"/>
    <property type="evidence" value="ECO:0007669"/>
    <property type="project" value="UniProtKB-UniRule"/>
</dbReference>
<evidence type="ECO:0000313" key="11">
    <source>
        <dbReference type="EMBL" id="WPU64713.1"/>
    </source>
</evidence>
<comment type="subunit">
    <text evidence="7">Interacts with UvrB in an incision complex.</text>
</comment>
<evidence type="ECO:0000313" key="12">
    <source>
        <dbReference type="Proteomes" id="UP001324634"/>
    </source>
</evidence>
<dbReference type="InterPro" id="IPR004791">
    <property type="entry name" value="UvrC"/>
</dbReference>
<dbReference type="PROSITE" id="PS50164">
    <property type="entry name" value="GIY_YIG"/>
    <property type="match status" value="1"/>
</dbReference>
<dbReference type="GO" id="GO:0009381">
    <property type="term" value="F:excinuclease ABC activity"/>
    <property type="evidence" value="ECO:0007669"/>
    <property type="project" value="UniProtKB-UniRule"/>
</dbReference>
<keyword evidence="2 7" id="KW-0227">DNA damage</keyword>
<dbReference type="Pfam" id="PF22920">
    <property type="entry name" value="UvrC_RNaseH"/>
    <property type="match status" value="1"/>
</dbReference>
<dbReference type="InterPro" id="IPR047296">
    <property type="entry name" value="GIY-YIG_UvrC_Cho"/>
</dbReference>
<sequence>MKKLDELLDKAQSLPQEAGCYLMKDKNGRVIYVGKAKRLRSRVTSYFNQSAKGLKTEYMVGHIDTFDFMITRSDAESFVLENNLIKEHSPKYNIRLRDDKSYPYLQVNWNEPFPRLEYIRRPKKGKGKELFGPYPPGSNISMIMRVLTKSFGLRDCSLSEFKSRKTPCLLYQMKQCSAPCVGYRSAAEYENDLQTAMGFFQGPIKAKRTIQKLEEKMMAYADAEEFEMAGVIRDHVQLLQDFLDKSYDQKVESIQSEKNIDVWSYWNGDEEVDISLYMIRSGLLLGQKNFHFVKGELIEELVDEVLQKIVQYYSDPEEMSPDMVVMDFEEEEIKDVSSALQTFGEMKVLGISKKYFPLIAMCRKHAEESQKVRIANADSVYMGLHKLRELLNMKERPRVLECYDVAIWQGQSPTASQIVFEEGKPNKKKYRYYHLETRPEGNNDFAMMREVITRRMDNGDLPDVLVIDGGVAQVNTVTAVLRELQIEMCVVGIAKSKDLTTGDLRATEVVRSEERLIIPGRTNPYILSKCPPLFKIIVSMRDEAHRFSRKLHHKAESKRVLSTWLDEVKGLGEDTKKKILSQLSMSQDELRAYTVNDLMNYFGIKSPQAKALWTHLHEDDVEIED</sequence>
<keyword evidence="6 7" id="KW-0742">SOS response</keyword>
<evidence type="ECO:0000256" key="1">
    <source>
        <dbReference type="ARBA" id="ARBA00022490"/>
    </source>
</evidence>
<dbReference type="PROSITE" id="PS50165">
    <property type="entry name" value="UVRC"/>
    <property type="match status" value="1"/>
</dbReference>
<dbReference type="Gene3D" id="3.30.420.340">
    <property type="entry name" value="UvrC, RNAse H endonuclease domain"/>
    <property type="match status" value="1"/>
</dbReference>
<evidence type="ECO:0000256" key="5">
    <source>
        <dbReference type="ARBA" id="ARBA00023204"/>
    </source>
</evidence>
<evidence type="ECO:0000256" key="4">
    <source>
        <dbReference type="ARBA" id="ARBA00022881"/>
    </source>
</evidence>
<dbReference type="InterPro" id="IPR035901">
    <property type="entry name" value="GIY-YIG_endonuc_sf"/>
</dbReference>
<feature type="domain" description="UvrC family homology region profile" evidence="10">
    <location>
        <begin position="274"/>
        <end position="481"/>
    </location>
</feature>
<dbReference type="InterPro" id="IPR036876">
    <property type="entry name" value="UVR_dom_sf"/>
</dbReference>
<evidence type="ECO:0000259" key="9">
    <source>
        <dbReference type="PROSITE" id="PS50164"/>
    </source>
</evidence>
<dbReference type="InterPro" id="IPR010994">
    <property type="entry name" value="RuvA_2-like"/>
</dbReference>
<evidence type="ECO:0000259" key="10">
    <source>
        <dbReference type="PROSITE" id="PS50165"/>
    </source>
</evidence>
<dbReference type="HAMAP" id="MF_00203">
    <property type="entry name" value="UvrC"/>
    <property type="match status" value="1"/>
</dbReference>
<keyword evidence="3 7" id="KW-0228">DNA excision</keyword>
<dbReference type="FunFam" id="3.40.1440.10:FF:000001">
    <property type="entry name" value="UvrABC system protein C"/>
    <property type="match status" value="1"/>
</dbReference>
<reference evidence="11 12" key="1">
    <citation type="submission" date="2023-11" db="EMBL/GenBank/DDBJ databases">
        <title>Peredibacter starrii A3.12.</title>
        <authorList>
            <person name="Mitchell R.J."/>
        </authorList>
    </citation>
    <scope>NUCLEOTIDE SEQUENCE [LARGE SCALE GENOMIC DNA]</scope>
    <source>
        <strain evidence="11 12">A3.12</strain>
    </source>
</reference>
<dbReference type="SMART" id="SM00465">
    <property type="entry name" value="GIYc"/>
    <property type="match status" value="1"/>
</dbReference>
<dbReference type="Gene3D" id="4.10.860.10">
    <property type="entry name" value="UVR domain"/>
    <property type="match status" value="1"/>
</dbReference>
<feature type="domain" description="UVR" evidence="8">
    <location>
        <begin position="207"/>
        <end position="242"/>
    </location>
</feature>
<keyword evidence="1 7" id="KW-0963">Cytoplasm</keyword>
<dbReference type="PROSITE" id="PS50151">
    <property type="entry name" value="UVR"/>
    <property type="match status" value="1"/>
</dbReference>
<dbReference type="GO" id="GO:0009380">
    <property type="term" value="C:excinuclease repair complex"/>
    <property type="evidence" value="ECO:0007669"/>
    <property type="project" value="InterPro"/>
</dbReference>
<dbReference type="SUPFAM" id="SSF82771">
    <property type="entry name" value="GIY-YIG endonuclease"/>
    <property type="match status" value="1"/>
</dbReference>
<evidence type="ECO:0000256" key="7">
    <source>
        <dbReference type="HAMAP-Rule" id="MF_00203"/>
    </source>
</evidence>
<dbReference type="PANTHER" id="PTHR30562">
    <property type="entry name" value="UVRC/OXIDOREDUCTASE"/>
    <property type="match status" value="1"/>
</dbReference>
<protein>
    <recommendedName>
        <fullName evidence="7">UvrABC system protein C</fullName>
        <shortName evidence="7">Protein UvrC</shortName>
    </recommendedName>
    <alternativeName>
        <fullName evidence="7">Excinuclease ABC subunit C</fullName>
    </alternativeName>
</protein>
<dbReference type="GO" id="GO:0009432">
    <property type="term" value="P:SOS response"/>
    <property type="evidence" value="ECO:0007669"/>
    <property type="project" value="UniProtKB-UniRule"/>
</dbReference>
<evidence type="ECO:0000256" key="6">
    <source>
        <dbReference type="ARBA" id="ARBA00023236"/>
    </source>
</evidence>
<evidence type="ECO:0000259" key="8">
    <source>
        <dbReference type="PROSITE" id="PS50151"/>
    </source>
</evidence>
<dbReference type="CDD" id="cd10434">
    <property type="entry name" value="GIY-YIG_UvrC_Cho"/>
    <property type="match status" value="1"/>
</dbReference>
<dbReference type="AlphaFoldDB" id="A0AAX4HNK3"/>
<dbReference type="Proteomes" id="UP001324634">
    <property type="component" value="Chromosome"/>
</dbReference>
<organism evidence="11 12">
    <name type="scientific">Peredibacter starrii</name>
    <dbReference type="NCBI Taxonomy" id="28202"/>
    <lineage>
        <taxon>Bacteria</taxon>
        <taxon>Pseudomonadati</taxon>
        <taxon>Bdellovibrionota</taxon>
        <taxon>Bacteriovoracia</taxon>
        <taxon>Bacteriovoracales</taxon>
        <taxon>Bacteriovoracaceae</taxon>
        <taxon>Peredibacter</taxon>
    </lineage>
</organism>
<dbReference type="Gene3D" id="3.40.1440.10">
    <property type="entry name" value="GIY-YIG endonuclease"/>
    <property type="match status" value="1"/>
</dbReference>
<dbReference type="InterPro" id="IPR000305">
    <property type="entry name" value="GIY-YIG_endonuc"/>
</dbReference>
<dbReference type="SUPFAM" id="SSF46600">
    <property type="entry name" value="C-terminal UvrC-binding domain of UvrB"/>
    <property type="match status" value="1"/>
</dbReference>
<dbReference type="PANTHER" id="PTHR30562:SF1">
    <property type="entry name" value="UVRABC SYSTEM PROTEIN C"/>
    <property type="match status" value="1"/>
</dbReference>
<accession>A0AAX4HNK3</accession>
<name>A0AAX4HNK3_9BACT</name>
<evidence type="ECO:0000256" key="2">
    <source>
        <dbReference type="ARBA" id="ARBA00022763"/>
    </source>
</evidence>
<dbReference type="NCBIfam" id="TIGR00194">
    <property type="entry name" value="uvrC"/>
    <property type="match status" value="1"/>
</dbReference>
<dbReference type="InterPro" id="IPR038476">
    <property type="entry name" value="UvrC_RNase_H_dom_sf"/>
</dbReference>
<comment type="similarity">
    <text evidence="7">Belongs to the UvrC family.</text>
</comment>
<evidence type="ECO:0000256" key="3">
    <source>
        <dbReference type="ARBA" id="ARBA00022769"/>
    </source>
</evidence>
<feature type="domain" description="GIY-YIG" evidence="9">
    <location>
        <begin position="16"/>
        <end position="94"/>
    </location>
</feature>
<keyword evidence="4 7" id="KW-0267">Excision nuclease</keyword>
<dbReference type="GO" id="GO:0005737">
    <property type="term" value="C:cytoplasm"/>
    <property type="evidence" value="ECO:0007669"/>
    <property type="project" value="UniProtKB-SubCell"/>
</dbReference>
<comment type="subcellular location">
    <subcellularLocation>
        <location evidence="7">Cytoplasm</location>
    </subcellularLocation>
</comment>
<dbReference type="InterPro" id="IPR001943">
    <property type="entry name" value="UVR_dom"/>
</dbReference>
<dbReference type="Pfam" id="PF08459">
    <property type="entry name" value="UvrC_RNaseH_dom"/>
    <property type="match status" value="1"/>
</dbReference>
<dbReference type="KEGG" id="psti:SOO65_18625"/>
<gene>
    <name evidence="7 11" type="primary">uvrC</name>
    <name evidence="11" type="ORF">SOO65_18625</name>
</gene>
<dbReference type="GO" id="GO:0006289">
    <property type="term" value="P:nucleotide-excision repair"/>
    <property type="evidence" value="ECO:0007669"/>
    <property type="project" value="UniProtKB-UniRule"/>
</dbReference>
<comment type="function">
    <text evidence="7">The UvrABC repair system catalyzes the recognition and processing of DNA lesions. UvrC both incises the 5' and 3' sides of the lesion. The N-terminal half is responsible for the 3' incision and the C-terminal half is responsible for the 5' incision.</text>
</comment>
<dbReference type="SUPFAM" id="SSF47781">
    <property type="entry name" value="RuvA domain 2-like"/>
    <property type="match status" value="1"/>
</dbReference>
<dbReference type="RefSeq" id="WP_321394016.1">
    <property type="nucleotide sequence ID" value="NZ_CP139487.1"/>
</dbReference>
<dbReference type="EMBL" id="CP139487">
    <property type="protein sequence ID" value="WPU64713.1"/>
    <property type="molecule type" value="Genomic_DNA"/>
</dbReference>
<keyword evidence="12" id="KW-1185">Reference proteome</keyword>
<dbReference type="InterPro" id="IPR050066">
    <property type="entry name" value="UvrABC_protein_C"/>
</dbReference>
<keyword evidence="5 7" id="KW-0234">DNA repair</keyword>